<dbReference type="GO" id="GO:0005743">
    <property type="term" value="C:mitochondrial inner membrane"/>
    <property type="evidence" value="ECO:0007669"/>
    <property type="project" value="UniProtKB-SubCell"/>
</dbReference>
<keyword evidence="11 18" id="KW-0249">Electron transport</keyword>
<keyword evidence="9 18" id="KW-0999">Mitochondrion inner membrane</keyword>
<keyword evidence="15 18" id="KW-0496">Mitochondrion</keyword>
<keyword evidence="14 18" id="KW-0830">Ubiquinone</keyword>
<dbReference type="PANTHER" id="PTHR46552">
    <property type="entry name" value="NADH-UBIQUINONE OXIDOREDUCTASE CHAIN 2"/>
    <property type="match status" value="1"/>
</dbReference>
<evidence type="ECO:0000256" key="7">
    <source>
        <dbReference type="ARBA" id="ARBA00022660"/>
    </source>
</evidence>
<organism evidence="20">
    <name type="scientific">Pseudoniphargus gorbeanus</name>
    <dbReference type="NCBI Taxonomy" id="1688789"/>
    <lineage>
        <taxon>Eukaryota</taxon>
        <taxon>Metazoa</taxon>
        <taxon>Ecdysozoa</taxon>
        <taxon>Arthropoda</taxon>
        <taxon>Crustacea</taxon>
        <taxon>Multicrustacea</taxon>
        <taxon>Malacostraca</taxon>
        <taxon>Eumalacostraca</taxon>
        <taxon>Peracarida</taxon>
        <taxon>Amphipoda</taxon>
        <taxon>Senticaudata</taxon>
        <taxon>Gammarida</taxon>
        <taxon>Crangonyctidira</taxon>
        <taxon>Allocrangonyctoidea</taxon>
        <taxon>Allocrangonyctidae</taxon>
        <taxon>Pseudoniphargus</taxon>
    </lineage>
</organism>
<evidence type="ECO:0000256" key="14">
    <source>
        <dbReference type="ARBA" id="ARBA00023075"/>
    </source>
</evidence>
<dbReference type="PRINTS" id="PR01436">
    <property type="entry name" value="NADHDHGNASE2"/>
</dbReference>
<evidence type="ECO:0000256" key="3">
    <source>
        <dbReference type="ARBA" id="ARBA00007012"/>
    </source>
</evidence>
<keyword evidence="7 18" id="KW-0679">Respiratory chain</keyword>
<evidence type="ECO:0000256" key="4">
    <source>
        <dbReference type="ARBA" id="ARBA00012944"/>
    </source>
</evidence>
<evidence type="ECO:0000256" key="5">
    <source>
        <dbReference type="ARBA" id="ARBA00021008"/>
    </source>
</evidence>
<evidence type="ECO:0000256" key="13">
    <source>
        <dbReference type="ARBA" id="ARBA00023027"/>
    </source>
</evidence>
<name>A0A0M6X7L2_9CRUS</name>
<evidence type="ECO:0000256" key="17">
    <source>
        <dbReference type="ARBA" id="ARBA00049551"/>
    </source>
</evidence>
<dbReference type="EMBL" id="LN871176">
    <property type="protein sequence ID" value="CTP93707.1"/>
    <property type="molecule type" value="Genomic_DNA"/>
</dbReference>
<comment type="catalytic activity">
    <reaction evidence="17 18">
        <text>a ubiquinone + NADH + 5 H(+)(in) = a ubiquinol + NAD(+) + 4 H(+)(out)</text>
        <dbReference type="Rhea" id="RHEA:29091"/>
        <dbReference type="Rhea" id="RHEA-COMP:9565"/>
        <dbReference type="Rhea" id="RHEA-COMP:9566"/>
        <dbReference type="ChEBI" id="CHEBI:15378"/>
        <dbReference type="ChEBI" id="CHEBI:16389"/>
        <dbReference type="ChEBI" id="CHEBI:17976"/>
        <dbReference type="ChEBI" id="CHEBI:57540"/>
        <dbReference type="ChEBI" id="CHEBI:57945"/>
        <dbReference type="EC" id="7.1.1.2"/>
    </reaction>
</comment>
<dbReference type="InterPro" id="IPR050175">
    <property type="entry name" value="Complex_I_Subunit_2"/>
</dbReference>
<feature type="transmembrane region" description="Helical" evidence="18">
    <location>
        <begin position="115"/>
        <end position="134"/>
    </location>
</feature>
<evidence type="ECO:0000256" key="15">
    <source>
        <dbReference type="ARBA" id="ARBA00023128"/>
    </source>
</evidence>
<evidence type="ECO:0000256" key="10">
    <source>
        <dbReference type="ARBA" id="ARBA00022967"/>
    </source>
</evidence>
<dbReference type="InterPro" id="IPR003917">
    <property type="entry name" value="NADH_UbQ_OxRdtase_chain2"/>
</dbReference>
<comment type="function">
    <text evidence="1">Core subunit of the mitochondrial membrane respiratory chain NADH dehydrogenase (Complex I) that is believed to belong to the minimal assembly required for catalysis. Complex I functions in the transfer of electrons from NADH to the respiratory chain. The immediate electron acceptor for the enzyme is believed to be ubiquinone.</text>
</comment>
<feature type="transmembrane region" description="Helical" evidence="18">
    <location>
        <begin position="225"/>
        <end position="244"/>
    </location>
</feature>
<geneLocation type="mitochondrion" evidence="20"/>
<dbReference type="AlphaFoldDB" id="A0A0M6X7L2"/>
<feature type="transmembrane region" description="Helical" evidence="18">
    <location>
        <begin position="305"/>
        <end position="323"/>
    </location>
</feature>
<keyword evidence="13 18" id="KW-0520">NAD</keyword>
<dbReference type="GO" id="GO:0006120">
    <property type="term" value="P:mitochondrial electron transport, NADH to ubiquinone"/>
    <property type="evidence" value="ECO:0007669"/>
    <property type="project" value="InterPro"/>
</dbReference>
<evidence type="ECO:0000256" key="9">
    <source>
        <dbReference type="ARBA" id="ARBA00022792"/>
    </source>
</evidence>
<feature type="domain" description="NADH:quinone oxidoreductase/Mrp antiporter transmembrane" evidence="19">
    <location>
        <begin position="83"/>
        <end position="276"/>
    </location>
</feature>
<dbReference type="Pfam" id="PF00361">
    <property type="entry name" value="Proton_antipo_M"/>
    <property type="match status" value="2"/>
</dbReference>
<feature type="transmembrane region" description="Helical" evidence="18">
    <location>
        <begin position="7"/>
        <end position="22"/>
    </location>
</feature>
<evidence type="ECO:0000256" key="6">
    <source>
        <dbReference type="ARBA" id="ARBA00022448"/>
    </source>
</evidence>
<keyword evidence="12 18" id="KW-1133">Transmembrane helix</keyword>
<evidence type="ECO:0000256" key="12">
    <source>
        <dbReference type="ARBA" id="ARBA00022989"/>
    </source>
</evidence>
<evidence type="ECO:0000256" key="11">
    <source>
        <dbReference type="ARBA" id="ARBA00022982"/>
    </source>
</evidence>
<reference evidence="20" key="1">
    <citation type="submission" date="2015-07" db="EMBL/GenBank/DDBJ databases">
        <title>Mitochondrial genome rearrangements at low taxonomic levels: three distinct mitogenome gene orders in the genus Pseudoniphargus (Crustacea: Amphipoda).</title>
        <authorList>
            <person name="Stokkan M."/>
            <person name="Jurado-Rivera J.A."/>
            <person name="Juan C."/>
            <person name="Jaume D."/>
            <person name="Pons J."/>
        </authorList>
    </citation>
    <scope>NUCLEOTIDE SEQUENCE</scope>
    <source>
        <tissue evidence="20">Adult</tissue>
    </source>
</reference>
<keyword evidence="6" id="KW-0813">Transport</keyword>
<protein>
    <recommendedName>
        <fullName evidence="5 18">NADH-ubiquinone oxidoreductase chain 2</fullName>
        <ecNumber evidence="4 18">7.1.1.2</ecNumber>
    </recommendedName>
</protein>
<dbReference type="GO" id="GO:0008137">
    <property type="term" value="F:NADH dehydrogenase (ubiquinone) activity"/>
    <property type="evidence" value="ECO:0007669"/>
    <property type="project" value="UniProtKB-EC"/>
</dbReference>
<comment type="subcellular location">
    <subcellularLocation>
        <location evidence="2 18">Mitochondrion inner membrane</location>
        <topology evidence="2 18">Multi-pass membrane protein</topology>
    </subcellularLocation>
</comment>
<feature type="transmembrane region" description="Helical" evidence="18">
    <location>
        <begin position="84"/>
        <end position="103"/>
    </location>
</feature>
<evidence type="ECO:0000313" key="20">
    <source>
        <dbReference type="EMBL" id="CTP93707.1"/>
    </source>
</evidence>
<feature type="domain" description="NADH:quinone oxidoreductase/Mrp antiporter transmembrane" evidence="19">
    <location>
        <begin position="24"/>
        <end position="78"/>
    </location>
</feature>
<feature type="transmembrane region" description="Helical" evidence="18">
    <location>
        <begin position="190"/>
        <end position="209"/>
    </location>
</feature>
<gene>
    <name evidence="20" type="primary">ND2</name>
</gene>
<feature type="transmembrane region" description="Helical" evidence="18">
    <location>
        <begin position="58"/>
        <end position="78"/>
    </location>
</feature>
<feature type="transmembrane region" description="Helical" evidence="18">
    <location>
        <begin position="140"/>
        <end position="160"/>
    </location>
</feature>
<evidence type="ECO:0000256" key="8">
    <source>
        <dbReference type="ARBA" id="ARBA00022692"/>
    </source>
</evidence>
<keyword evidence="16 18" id="KW-0472">Membrane</keyword>
<evidence type="ECO:0000259" key="19">
    <source>
        <dbReference type="Pfam" id="PF00361"/>
    </source>
</evidence>
<evidence type="ECO:0000256" key="1">
    <source>
        <dbReference type="ARBA" id="ARBA00003257"/>
    </source>
</evidence>
<keyword evidence="8 18" id="KW-0812">Transmembrane</keyword>
<accession>A0A0M6X7L2</accession>
<proteinExistence type="inferred from homology"/>
<evidence type="ECO:0000256" key="16">
    <source>
        <dbReference type="ARBA" id="ARBA00023136"/>
    </source>
</evidence>
<dbReference type="EC" id="7.1.1.2" evidence="4 18"/>
<keyword evidence="10 18" id="KW-1278">Translocase</keyword>
<comment type="function">
    <text evidence="18">Core subunit of the mitochondrial membrane respiratory chain NADH dehydrogenase (Complex I) which catalyzes electron transfer from NADH through the respiratory chain, using ubiquinone as an electron acceptor. Essential for the catalytic activity and assembly of complex I.</text>
</comment>
<evidence type="ECO:0000256" key="18">
    <source>
        <dbReference type="RuleBase" id="RU003403"/>
    </source>
</evidence>
<comment type="similarity">
    <text evidence="3 18">Belongs to the complex I subunit 2 family.</text>
</comment>
<sequence>MFIHPSFFLFFSFMLLSMFMTISSNSWLFAWMGLEINLLSFIPIMLKKFNKYNTESAIKYFLVQVIASVFIIFSFLFIKSNFNIIIFLALMMKMGASPFHQWLPSISDGLSWPAILMTLVMQKLNPLILTTFMFKTEDLIFVLQVFIISSALVGSVGGLTQSSLRKIMVFSSISHLSWVLSSMLVSNWAWFNYFLLYSLILSSLIITLYKTEIMSINDLLTKNKTVYSYIISISMMSVGGLPPFSGFMPKLIVVQDLMNNNFNFIMLFLLFSTFISLFFYCRMFVSILFIKSTLNLFFTKSKKSFFLIFLNSSMLVMPGLFFINM</sequence>
<feature type="transmembrane region" description="Helical" evidence="18">
    <location>
        <begin position="264"/>
        <end position="285"/>
    </location>
</feature>
<dbReference type="PANTHER" id="PTHR46552:SF1">
    <property type="entry name" value="NADH-UBIQUINONE OXIDOREDUCTASE CHAIN 2"/>
    <property type="match status" value="1"/>
</dbReference>
<dbReference type="InterPro" id="IPR001750">
    <property type="entry name" value="ND/Mrp_TM"/>
</dbReference>
<evidence type="ECO:0000256" key="2">
    <source>
        <dbReference type="ARBA" id="ARBA00004448"/>
    </source>
</evidence>